<organism evidence="2 3">
    <name type="scientific">Ponticoccus alexandrii</name>
    <dbReference type="NCBI Taxonomy" id="1943633"/>
    <lineage>
        <taxon>Bacteria</taxon>
        <taxon>Pseudomonadati</taxon>
        <taxon>Pseudomonadota</taxon>
        <taxon>Alphaproteobacteria</taxon>
        <taxon>Rhodobacterales</taxon>
        <taxon>Roseobacteraceae</taxon>
        <taxon>Ponticoccus</taxon>
    </lineage>
</organism>
<feature type="domain" description="YjiS-like" evidence="1">
    <location>
        <begin position="32"/>
        <end position="62"/>
    </location>
</feature>
<name>A0ABX7FFA1_9RHOB</name>
<sequence>MAHATHIATGSQNGLFARFAALTEAFRASNAKRKIYNQTYRELASLTDRDLSDLGLSRTEIRRVAWQAAYEA</sequence>
<dbReference type="EMBL" id="CP047166">
    <property type="protein sequence ID" value="QRF68408.1"/>
    <property type="molecule type" value="Genomic_DNA"/>
</dbReference>
<evidence type="ECO:0000313" key="3">
    <source>
        <dbReference type="Proteomes" id="UP000596387"/>
    </source>
</evidence>
<dbReference type="Pfam" id="PF06568">
    <property type="entry name" value="YjiS-like"/>
    <property type="match status" value="1"/>
</dbReference>
<protein>
    <submittedName>
        <fullName evidence="2">DUF1127 domain-containing protein</fullName>
    </submittedName>
</protein>
<accession>A0ABX7FFA1</accession>
<dbReference type="Proteomes" id="UP000596387">
    <property type="component" value="Chromosome"/>
</dbReference>
<keyword evidence="3" id="KW-1185">Reference proteome</keyword>
<proteinExistence type="predicted"/>
<reference evidence="2 3" key="1">
    <citation type="submission" date="2019-12" db="EMBL/GenBank/DDBJ databases">
        <title>Complete Genome Sequence of a Quorum-Sensing Bacterium,Rhodobacteraceae bacterium C31, Isolated from a marine microalgae symbiotic bacteria.</title>
        <authorList>
            <person name="Zhang Y."/>
        </authorList>
    </citation>
    <scope>NUCLEOTIDE SEQUENCE [LARGE SCALE GENOMIC DNA]</scope>
    <source>
        <strain evidence="2 3">C31</strain>
    </source>
</reference>
<evidence type="ECO:0000313" key="2">
    <source>
        <dbReference type="EMBL" id="QRF68408.1"/>
    </source>
</evidence>
<gene>
    <name evidence="2" type="ORF">GQA70_06475</name>
</gene>
<evidence type="ECO:0000259" key="1">
    <source>
        <dbReference type="Pfam" id="PF06568"/>
    </source>
</evidence>
<dbReference type="InterPro" id="IPR009506">
    <property type="entry name" value="YjiS-like"/>
</dbReference>